<dbReference type="InterPro" id="IPR027469">
    <property type="entry name" value="Cation_efflux_TMD_sf"/>
</dbReference>
<dbReference type="EMBL" id="JAJEKE010000009">
    <property type="protein sequence ID" value="MCQ1530168.1"/>
    <property type="molecule type" value="Genomic_DNA"/>
</dbReference>
<evidence type="ECO:0000313" key="10">
    <source>
        <dbReference type="EMBL" id="MCQ1530168.1"/>
    </source>
</evidence>
<feature type="transmembrane region" description="Helical" evidence="7">
    <location>
        <begin position="173"/>
        <end position="192"/>
    </location>
</feature>
<evidence type="ECO:0000256" key="7">
    <source>
        <dbReference type="SAM" id="Phobius"/>
    </source>
</evidence>
<dbReference type="InterPro" id="IPR036837">
    <property type="entry name" value="Cation_efflux_CTD_sf"/>
</dbReference>
<evidence type="ECO:0000259" key="8">
    <source>
        <dbReference type="Pfam" id="PF01545"/>
    </source>
</evidence>
<proteinExistence type="inferred from homology"/>
<dbReference type="SUPFAM" id="SSF160240">
    <property type="entry name" value="Cation efflux protein cytoplasmic domain-like"/>
    <property type="match status" value="2"/>
</dbReference>
<keyword evidence="5 7" id="KW-1133">Transmembrane helix</keyword>
<feature type="transmembrane region" description="Helical" evidence="7">
    <location>
        <begin position="133"/>
        <end position="152"/>
    </location>
</feature>
<feature type="transmembrane region" description="Helical" evidence="7">
    <location>
        <begin position="96"/>
        <end position="113"/>
    </location>
</feature>
<comment type="caution">
    <text evidence="10">The sequence shown here is derived from an EMBL/GenBank/DDBJ whole genome shotgun (WGS) entry which is preliminary data.</text>
</comment>
<feature type="domain" description="Cation efflux protein transmembrane" evidence="8">
    <location>
        <begin position="34"/>
        <end position="224"/>
    </location>
</feature>
<keyword evidence="11" id="KW-1185">Reference proteome</keyword>
<feature type="transmembrane region" description="Helical" evidence="7">
    <location>
        <begin position="198"/>
        <end position="216"/>
    </location>
</feature>
<evidence type="ECO:0000256" key="1">
    <source>
        <dbReference type="ARBA" id="ARBA00004141"/>
    </source>
</evidence>
<protein>
    <submittedName>
        <fullName evidence="10">Cation diffusion facilitator family transporter</fullName>
    </submittedName>
</protein>
<name>A0ABT1NFW7_9FIRM</name>
<dbReference type="InterPro" id="IPR050291">
    <property type="entry name" value="CDF_Transporter"/>
</dbReference>
<dbReference type="PANTHER" id="PTHR43840:SF15">
    <property type="entry name" value="MITOCHONDRIAL METAL TRANSPORTER 1-RELATED"/>
    <property type="match status" value="1"/>
</dbReference>
<dbReference type="InterPro" id="IPR058533">
    <property type="entry name" value="Cation_efflux_TM"/>
</dbReference>
<dbReference type="InterPro" id="IPR027470">
    <property type="entry name" value="Cation_efflux_CTD"/>
</dbReference>
<accession>A0ABT1NFW7</accession>
<sequence>MFTDFLIKTFIKDYRNTKNRGVRQRYGYLTGFTGVVANILLFSMKLAIGLYLNSIAVMADAFNNLSDVASSVVTIFGFMMSGKPADKEHPFGHGRFEYIAALVVSFMVMLVGFEFVKSSISRIMNPEALSFDVYTFAILVASILVKVWLSFFNKSIGKAIGSKVMEATAFDSLSDVIATSVVALSLAASIWISFPIDGYVGLVVSVFILYNGFNLIKDTLNPLLGDAPDEELVKAIMDKTLSYKAIIGIHDLIVHNYGPGRVVASIHAEIPYNMDIMEAHDIIDLAEKEISEELDIHLVIHMDPINTDDRLVQKAQLQVVEILEDFPQELTIHDFRIVGGEKHMNLVFDMVVPYDFVEKDEKNLVEEVKAAIKKRHPNYDAIITVDRQYSLLK</sequence>
<comment type="subcellular location">
    <subcellularLocation>
        <location evidence="1">Membrane</location>
        <topology evidence="1">Multi-pass membrane protein</topology>
    </subcellularLocation>
</comment>
<gene>
    <name evidence="10" type="ORF">LJD61_11495</name>
</gene>
<dbReference type="Gene3D" id="1.20.1510.10">
    <property type="entry name" value="Cation efflux protein transmembrane domain"/>
    <property type="match status" value="1"/>
</dbReference>
<dbReference type="Gene3D" id="3.30.70.1350">
    <property type="entry name" value="Cation efflux protein, cytoplasmic domain"/>
    <property type="match status" value="2"/>
</dbReference>
<evidence type="ECO:0000256" key="2">
    <source>
        <dbReference type="ARBA" id="ARBA00008114"/>
    </source>
</evidence>
<dbReference type="PANTHER" id="PTHR43840">
    <property type="entry name" value="MITOCHONDRIAL METAL TRANSPORTER 1-RELATED"/>
    <property type="match status" value="1"/>
</dbReference>
<keyword evidence="6 7" id="KW-0472">Membrane</keyword>
<organism evidence="10 11">
    <name type="scientific">Lutispora saccharofermentans</name>
    <dbReference type="NCBI Taxonomy" id="3024236"/>
    <lineage>
        <taxon>Bacteria</taxon>
        <taxon>Bacillati</taxon>
        <taxon>Bacillota</taxon>
        <taxon>Clostridia</taxon>
        <taxon>Lutisporales</taxon>
        <taxon>Lutisporaceae</taxon>
        <taxon>Lutispora</taxon>
    </lineage>
</organism>
<dbReference type="Pfam" id="PF16916">
    <property type="entry name" value="ZT_dimer"/>
    <property type="match status" value="2"/>
</dbReference>
<feature type="domain" description="Cation efflux protein cytoplasmic" evidence="9">
    <location>
        <begin position="318"/>
        <end position="386"/>
    </location>
</feature>
<dbReference type="Pfam" id="PF01545">
    <property type="entry name" value="Cation_efflux"/>
    <property type="match status" value="1"/>
</dbReference>
<reference evidence="10 11" key="1">
    <citation type="submission" date="2021-10" db="EMBL/GenBank/DDBJ databases">
        <title>Lutispora strain m25 sp. nov., a thermophilic, non-spore-forming bacterium isolated from a lab-scale methanogenic bioreactor digesting anaerobic sludge.</title>
        <authorList>
            <person name="El Houari A."/>
            <person name="Mcdonald J."/>
        </authorList>
    </citation>
    <scope>NUCLEOTIDE SEQUENCE [LARGE SCALE GENOMIC DNA]</scope>
    <source>
        <strain evidence="11">m25</strain>
    </source>
</reference>
<dbReference type="NCBIfam" id="TIGR01297">
    <property type="entry name" value="CDF"/>
    <property type="match status" value="1"/>
</dbReference>
<dbReference type="InterPro" id="IPR002524">
    <property type="entry name" value="Cation_efflux"/>
</dbReference>
<evidence type="ECO:0000256" key="3">
    <source>
        <dbReference type="ARBA" id="ARBA00022448"/>
    </source>
</evidence>
<evidence type="ECO:0000256" key="5">
    <source>
        <dbReference type="ARBA" id="ARBA00022989"/>
    </source>
</evidence>
<evidence type="ECO:0000256" key="6">
    <source>
        <dbReference type="ARBA" id="ARBA00023136"/>
    </source>
</evidence>
<evidence type="ECO:0000313" key="11">
    <source>
        <dbReference type="Proteomes" id="UP001651880"/>
    </source>
</evidence>
<keyword evidence="3" id="KW-0813">Transport</keyword>
<evidence type="ECO:0000259" key="9">
    <source>
        <dbReference type="Pfam" id="PF16916"/>
    </source>
</evidence>
<dbReference type="RefSeq" id="WP_255227684.1">
    <property type="nucleotide sequence ID" value="NZ_JAJEKE010000009.1"/>
</dbReference>
<dbReference type="Proteomes" id="UP001651880">
    <property type="component" value="Unassembled WGS sequence"/>
</dbReference>
<feature type="transmembrane region" description="Helical" evidence="7">
    <location>
        <begin position="26"/>
        <end position="48"/>
    </location>
</feature>
<evidence type="ECO:0000256" key="4">
    <source>
        <dbReference type="ARBA" id="ARBA00022692"/>
    </source>
</evidence>
<keyword evidence="4 7" id="KW-0812">Transmembrane</keyword>
<feature type="domain" description="Cation efflux protein cytoplasmic" evidence="9">
    <location>
        <begin position="228"/>
        <end position="304"/>
    </location>
</feature>
<dbReference type="SUPFAM" id="SSF161111">
    <property type="entry name" value="Cation efflux protein transmembrane domain-like"/>
    <property type="match status" value="1"/>
</dbReference>
<comment type="similarity">
    <text evidence="2">Belongs to the cation diffusion facilitator (CDF) transporter (TC 2.A.4) family.</text>
</comment>